<dbReference type="EMBL" id="BMAT01001859">
    <property type="protein sequence ID" value="GFR94118.1"/>
    <property type="molecule type" value="Genomic_DNA"/>
</dbReference>
<protein>
    <recommendedName>
        <fullName evidence="1">Ig-like domain-containing protein</fullName>
    </recommendedName>
</protein>
<proteinExistence type="predicted"/>
<comment type="caution">
    <text evidence="2">The sequence shown here is derived from an EMBL/GenBank/DDBJ whole genome shotgun (WGS) entry which is preliminary data.</text>
</comment>
<sequence length="257" mass="28954">MVTRNARTKRTTSHMQQRAAVHSLLGMAVMWLLMIPHKAAGHLEVQLSAPEVSTTEAFSVSCVLNDSRVESLPWIHIGGTWTRDGYQNLREDKDVIHAQDSYIEILHSSQVSPEPQYETVGAFSMKNTSQGYWSRRLSLHITAFIIQSRLDGYDGRYSITNDDGVFRATLTTTLTYYEFSGVYLCRARLDGEMLVSDPENFTVTGAPNIRQVSSSPRDIILGFPVVLTCSFSTYPRPSAVVWTHEEDNHILHGKQIM</sequence>
<evidence type="ECO:0000259" key="1">
    <source>
        <dbReference type="PROSITE" id="PS50835"/>
    </source>
</evidence>
<feature type="domain" description="Ig-like" evidence="1">
    <location>
        <begin position="207"/>
        <end position="257"/>
    </location>
</feature>
<dbReference type="InterPro" id="IPR036179">
    <property type="entry name" value="Ig-like_dom_sf"/>
</dbReference>
<dbReference type="PROSITE" id="PS50835">
    <property type="entry name" value="IG_LIKE"/>
    <property type="match status" value="1"/>
</dbReference>
<gene>
    <name evidence="2" type="ORF">ElyMa_000910600</name>
</gene>
<evidence type="ECO:0000313" key="2">
    <source>
        <dbReference type="EMBL" id="GFR94118.1"/>
    </source>
</evidence>
<dbReference type="AlphaFoldDB" id="A0AAV4H787"/>
<reference evidence="2 3" key="1">
    <citation type="journal article" date="2021" name="Elife">
        <title>Chloroplast acquisition without the gene transfer in kleptoplastic sea slugs, Plakobranchus ocellatus.</title>
        <authorList>
            <person name="Maeda T."/>
            <person name="Takahashi S."/>
            <person name="Yoshida T."/>
            <person name="Shimamura S."/>
            <person name="Takaki Y."/>
            <person name="Nagai Y."/>
            <person name="Toyoda A."/>
            <person name="Suzuki Y."/>
            <person name="Arimoto A."/>
            <person name="Ishii H."/>
            <person name="Satoh N."/>
            <person name="Nishiyama T."/>
            <person name="Hasebe M."/>
            <person name="Maruyama T."/>
            <person name="Minagawa J."/>
            <person name="Obokata J."/>
            <person name="Shigenobu S."/>
        </authorList>
    </citation>
    <scope>NUCLEOTIDE SEQUENCE [LARGE SCALE GENOMIC DNA]</scope>
</reference>
<organism evidence="2 3">
    <name type="scientific">Elysia marginata</name>
    <dbReference type="NCBI Taxonomy" id="1093978"/>
    <lineage>
        <taxon>Eukaryota</taxon>
        <taxon>Metazoa</taxon>
        <taxon>Spiralia</taxon>
        <taxon>Lophotrochozoa</taxon>
        <taxon>Mollusca</taxon>
        <taxon>Gastropoda</taxon>
        <taxon>Heterobranchia</taxon>
        <taxon>Euthyneura</taxon>
        <taxon>Panpulmonata</taxon>
        <taxon>Sacoglossa</taxon>
        <taxon>Placobranchoidea</taxon>
        <taxon>Plakobranchidae</taxon>
        <taxon>Elysia</taxon>
    </lineage>
</organism>
<keyword evidence="3" id="KW-1185">Reference proteome</keyword>
<dbReference type="Proteomes" id="UP000762676">
    <property type="component" value="Unassembled WGS sequence"/>
</dbReference>
<evidence type="ECO:0000313" key="3">
    <source>
        <dbReference type="Proteomes" id="UP000762676"/>
    </source>
</evidence>
<dbReference type="SUPFAM" id="SSF48726">
    <property type="entry name" value="Immunoglobulin"/>
    <property type="match status" value="1"/>
</dbReference>
<dbReference type="InterPro" id="IPR007110">
    <property type="entry name" value="Ig-like_dom"/>
</dbReference>
<accession>A0AAV4H787</accession>
<name>A0AAV4H787_9GAST</name>